<dbReference type="CDD" id="cd06606">
    <property type="entry name" value="STKc_MAPKKK"/>
    <property type="match status" value="1"/>
</dbReference>
<feature type="domain" description="Protein kinase" evidence="16">
    <location>
        <begin position="101"/>
        <end position="364"/>
    </location>
</feature>
<evidence type="ECO:0000313" key="17">
    <source>
        <dbReference type="EMBL" id="BAF24980.2"/>
    </source>
</evidence>
<keyword evidence="6 13" id="KW-0547">Nucleotide-binding</keyword>
<dbReference type="FunFam" id="1.10.510.10:FF:000382">
    <property type="entry name" value="Mitogen-activated protein kinase kinase kinase 2"/>
    <property type="match status" value="1"/>
</dbReference>
<dbReference type="PROSITE" id="PS00107">
    <property type="entry name" value="PROTEIN_KINASE_ATP"/>
    <property type="match status" value="1"/>
</dbReference>
<feature type="coiled-coil region" evidence="14">
    <location>
        <begin position="134"/>
        <end position="161"/>
    </location>
</feature>
<dbReference type="InterPro" id="IPR008271">
    <property type="entry name" value="Ser/Thr_kinase_AS"/>
</dbReference>
<reference evidence="18" key="2">
    <citation type="journal article" date="2008" name="Nucleic Acids Res.">
        <title>The rice annotation project database (RAP-DB): 2008 update.</title>
        <authorList>
            <consortium name="The rice annotation project (RAP)"/>
        </authorList>
    </citation>
    <scope>GENOME REANNOTATION</scope>
    <source>
        <strain evidence="18">cv. Nipponbare</strain>
    </source>
</reference>
<protein>
    <recommendedName>
        <fullName evidence="2">mitogen-activated protein kinase kinase kinase</fullName>
        <ecNumber evidence="2">2.7.11.25</ecNumber>
    </recommendedName>
</protein>
<dbReference type="GO" id="GO:0005524">
    <property type="term" value="F:ATP binding"/>
    <property type="evidence" value="ECO:0007669"/>
    <property type="project" value="UniProtKB-UniRule"/>
</dbReference>
<name>Q0J228_ORYSJ</name>
<evidence type="ECO:0000256" key="15">
    <source>
        <dbReference type="SAM" id="MobiDB-lite"/>
    </source>
</evidence>
<evidence type="ECO:0000256" key="12">
    <source>
        <dbReference type="ARBA" id="ARBA00048329"/>
    </source>
</evidence>
<dbReference type="PROSITE" id="PS50011">
    <property type="entry name" value="PROTEIN_KINASE_DOM"/>
    <property type="match status" value="1"/>
</dbReference>
<keyword evidence="9" id="KW-0832">Ubl conjugation</keyword>
<feature type="compositionally biased region" description="Polar residues" evidence="15">
    <location>
        <begin position="575"/>
        <end position="595"/>
    </location>
</feature>
<feature type="binding site" evidence="13">
    <location>
        <position position="130"/>
    </location>
    <ligand>
        <name>ATP</name>
        <dbReference type="ChEBI" id="CHEBI:30616"/>
    </ligand>
</feature>
<sequence>MRRDDAGGGGFGDLFDSVRRSIAFRTSTAPETPGPLGGGGGIGVRISSCLRKSRGMGLLGLISKSPSPPRRLLPPAPEFSGGGGGGGRGGGGGEESPQIRWRKGELIGSGAFGQVYLGMNLDTGELLAVKQVLIGSNNATREKAQAHIRELEEEVKLLKNLSHPNIVKRYLGTVREEDTLNILLEFVPGGSIQSLLGKLGSFPEAVIRKYTKQILQGLEYLHNNAIIHRDIKGANILVDNKGCIKLADFGASKQVAKLATITAAKTMKGTPHWMAPEVIVGSGHNFSADIWSVGCTVIEMATGKPPWSQQYQEVALLFHVGTTKSHPPIPEHLSPEAKDFLLKCLQKEPELRSTASDLLKHPFVTGESENLQPLNCAAQQETCVNELPAHDVSSGLGLNHSVNWPTISSNRSSKIKPLWEGSCDEDDMCEFADKDDCPAVGSSYNPMSEPFDNWESKFDASPEQTSHQSMEFGGLAKHAESSMTENDFTFPCEGSCEDDDVLTESKIKAFLDEKALDLKKLQTPLYEEFYNTVNAGNSQVADHTSNGIFSNSPKLPPRGKSPTSKMRGGAAAASTCDNSNNTRPESCSNQLSEDTVQSSRILREIASPQLDELGNKIHSDVQDSPSVSFAERQRKWKEELVQELERERGNRVSEMFLQFLYGIMFSLRPTCFVRTDAPNSDDASKKNDLAERAHHLQSTLEGRALFTGTLTTMLMRKTKFKWMRNKIYLPRLYNWPETIHVDLVTKDGETTFVPKLQGANTMEDTYGIHLCSYELGQQQEAREFWGTERVEYSMWVDFGGNYV</sequence>
<comment type="catalytic activity">
    <reaction evidence="12">
        <text>L-seryl-[protein] + ATP = O-phospho-L-seryl-[protein] + ADP + H(+)</text>
        <dbReference type="Rhea" id="RHEA:17989"/>
        <dbReference type="Rhea" id="RHEA-COMP:9863"/>
        <dbReference type="Rhea" id="RHEA-COMP:11604"/>
        <dbReference type="ChEBI" id="CHEBI:15378"/>
        <dbReference type="ChEBI" id="CHEBI:29999"/>
        <dbReference type="ChEBI" id="CHEBI:30616"/>
        <dbReference type="ChEBI" id="CHEBI:83421"/>
        <dbReference type="ChEBI" id="CHEBI:456216"/>
        <dbReference type="EC" id="2.7.11.25"/>
    </reaction>
</comment>
<dbReference type="InterPro" id="IPR000719">
    <property type="entry name" value="Prot_kinase_dom"/>
</dbReference>
<organism evidence="17 18">
    <name type="scientific">Oryza sativa subsp. japonica</name>
    <name type="common">Rice</name>
    <dbReference type="NCBI Taxonomy" id="39947"/>
    <lineage>
        <taxon>Eukaryota</taxon>
        <taxon>Viridiplantae</taxon>
        <taxon>Streptophyta</taxon>
        <taxon>Embryophyta</taxon>
        <taxon>Tracheophyta</taxon>
        <taxon>Spermatophyta</taxon>
        <taxon>Magnoliopsida</taxon>
        <taxon>Liliopsida</taxon>
        <taxon>Poales</taxon>
        <taxon>Poaceae</taxon>
        <taxon>BOP clade</taxon>
        <taxon>Oryzoideae</taxon>
        <taxon>Oryzeae</taxon>
        <taxon>Oryzinae</taxon>
        <taxon>Oryza</taxon>
        <taxon>Oryza sativa</taxon>
    </lineage>
</organism>
<keyword evidence="3" id="KW-1017">Isopeptide bond</keyword>
<dbReference type="Pfam" id="PF00069">
    <property type="entry name" value="Pkinase"/>
    <property type="match status" value="1"/>
</dbReference>
<dbReference type="EMBL" id="AP008215">
    <property type="protein sequence ID" value="BAF24980.2"/>
    <property type="molecule type" value="Genomic_DNA"/>
</dbReference>
<dbReference type="Proteomes" id="UP000000763">
    <property type="component" value="Chromosome 9"/>
</dbReference>
<dbReference type="KEGG" id="dosa:Os09g0383300"/>
<dbReference type="EC" id="2.7.11.25" evidence="2"/>
<dbReference type="AlphaFoldDB" id="Q0J228"/>
<dbReference type="InterPro" id="IPR017441">
    <property type="entry name" value="Protein_kinase_ATP_BS"/>
</dbReference>
<reference evidence="17 18" key="1">
    <citation type="journal article" date="2005" name="Nature">
        <title>The map-based sequence of the rice genome.</title>
        <authorList>
            <consortium name="International rice genome sequencing project (IRGSP)"/>
            <person name="Matsumoto T."/>
            <person name="Wu J."/>
            <person name="Kanamori H."/>
            <person name="Katayose Y."/>
            <person name="Fujisawa M."/>
            <person name="Namiki N."/>
            <person name="Mizuno H."/>
            <person name="Yamamoto K."/>
            <person name="Antonio B.A."/>
            <person name="Baba T."/>
            <person name="Sakata K."/>
            <person name="Nagamura Y."/>
            <person name="Aoki H."/>
            <person name="Arikawa K."/>
            <person name="Arita K."/>
            <person name="Bito T."/>
            <person name="Chiden Y."/>
            <person name="Fujitsuka N."/>
            <person name="Fukunaka R."/>
            <person name="Hamada M."/>
            <person name="Harada C."/>
            <person name="Hayashi A."/>
            <person name="Hijishita S."/>
            <person name="Honda M."/>
            <person name="Hosokawa S."/>
            <person name="Ichikawa Y."/>
            <person name="Idonuma A."/>
            <person name="Iijima M."/>
            <person name="Ikeda M."/>
            <person name="Ikeno M."/>
            <person name="Ito K."/>
            <person name="Ito S."/>
            <person name="Ito T."/>
            <person name="Ito Y."/>
            <person name="Ito Y."/>
            <person name="Iwabuchi A."/>
            <person name="Kamiya K."/>
            <person name="Karasawa W."/>
            <person name="Kurita K."/>
            <person name="Katagiri S."/>
            <person name="Kikuta A."/>
            <person name="Kobayashi H."/>
            <person name="Kobayashi N."/>
            <person name="Machita K."/>
            <person name="Maehara T."/>
            <person name="Masukawa M."/>
            <person name="Mizubayashi T."/>
            <person name="Mukai Y."/>
            <person name="Nagasaki H."/>
            <person name="Nagata Y."/>
            <person name="Naito S."/>
            <person name="Nakashima M."/>
            <person name="Nakama Y."/>
            <person name="Nakamichi Y."/>
            <person name="Nakamura M."/>
            <person name="Meguro A."/>
            <person name="Negishi M."/>
            <person name="Ohta I."/>
            <person name="Ohta T."/>
            <person name="Okamoto M."/>
            <person name="Ono N."/>
            <person name="Saji S."/>
            <person name="Sakaguchi M."/>
            <person name="Sakai K."/>
            <person name="Shibata M."/>
            <person name="Shimokawa T."/>
            <person name="Song J."/>
            <person name="Takazaki Y."/>
            <person name="Terasawa K."/>
            <person name="Tsugane M."/>
            <person name="Tsuji K."/>
            <person name="Ueda S."/>
            <person name="Waki K."/>
            <person name="Yamagata H."/>
            <person name="Yamamoto M."/>
            <person name="Yamamoto S."/>
            <person name="Yamane H."/>
            <person name="Yoshiki S."/>
            <person name="Yoshihara R."/>
            <person name="Yukawa K."/>
            <person name="Zhong H."/>
            <person name="Yano M."/>
            <person name="Yuan Q."/>
            <person name="Ouyang S."/>
            <person name="Liu J."/>
            <person name="Jones K.M."/>
            <person name="Gansberger K."/>
            <person name="Moffat K."/>
            <person name="Hill J."/>
            <person name="Bera J."/>
            <person name="Fadrosh D."/>
            <person name="Jin S."/>
            <person name="Johri S."/>
            <person name="Kim M."/>
            <person name="Overton L."/>
            <person name="Reardon M."/>
            <person name="Tsitrin T."/>
            <person name="Vuong H."/>
            <person name="Weaver B."/>
            <person name="Ciecko A."/>
            <person name="Tallon L."/>
            <person name="Jackson J."/>
            <person name="Pai G."/>
            <person name="Aken S.V."/>
            <person name="Utterback T."/>
            <person name="Reidmuller S."/>
            <person name="Feldblyum T."/>
            <person name="Hsiao J."/>
            <person name="Zismann V."/>
            <person name="Iobst S."/>
            <person name="de Vazeille A.R."/>
            <person name="Buell C.R."/>
            <person name="Ying K."/>
            <person name="Li Y."/>
            <person name="Lu T."/>
            <person name="Huang Y."/>
            <person name="Zhao Q."/>
            <person name="Feng Q."/>
            <person name="Zhang L."/>
            <person name="Zhu J."/>
            <person name="Weng Q."/>
            <person name="Mu J."/>
            <person name="Lu Y."/>
            <person name="Fan D."/>
            <person name="Liu Y."/>
            <person name="Guan J."/>
            <person name="Zhang Y."/>
            <person name="Yu S."/>
            <person name="Liu X."/>
            <person name="Zhang Y."/>
            <person name="Hong G."/>
            <person name="Han B."/>
            <person name="Choisne N."/>
            <person name="Demange N."/>
            <person name="Orjeda G."/>
            <person name="Samain S."/>
            <person name="Cattolico L."/>
            <person name="Pelletier E."/>
            <person name="Couloux A."/>
            <person name="Segurens B."/>
            <person name="Wincker P."/>
            <person name="D'Hont A."/>
            <person name="Scarpelli C."/>
            <person name="Weissenbach J."/>
            <person name="Salanoubat M."/>
            <person name="Quetier F."/>
            <person name="Yu Y."/>
            <person name="Kim H.R."/>
            <person name="Rambo T."/>
            <person name="Currie J."/>
            <person name="Collura K."/>
            <person name="Luo M."/>
            <person name="Yang T."/>
            <person name="Ammiraju J.S.S."/>
            <person name="Engler F."/>
            <person name="Soderlund C."/>
            <person name="Wing R.A."/>
            <person name="Palmer L.E."/>
            <person name="de la Bastide M."/>
            <person name="Spiegel L."/>
            <person name="Nascimento L."/>
            <person name="Zutavern T."/>
            <person name="O'Shaughnessy A."/>
            <person name="Dike S."/>
            <person name="Dedhia N."/>
            <person name="Preston R."/>
            <person name="Balija V."/>
            <person name="McCombie W.R."/>
            <person name="Chow T."/>
            <person name="Chen H."/>
            <person name="Chung M."/>
            <person name="Chen C."/>
            <person name="Shaw J."/>
            <person name="Wu H."/>
            <person name="Hsiao K."/>
            <person name="Chao Y."/>
            <person name="Chu M."/>
            <person name="Cheng C."/>
            <person name="Hour A."/>
            <person name="Lee P."/>
            <person name="Lin S."/>
            <person name="Lin Y."/>
            <person name="Liou J."/>
            <person name="Liu S."/>
            <person name="Hsing Y."/>
            <person name="Raghuvanshi S."/>
            <person name="Mohanty A."/>
            <person name="Bharti A.K."/>
            <person name="Gaur A."/>
            <person name="Gupta V."/>
            <person name="Kumar D."/>
            <person name="Ravi V."/>
            <person name="Vij S."/>
            <person name="Kapur A."/>
            <person name="Khurana P."/>
            <person name="Khurana P."/>
            <person name="Khurana J.P."/>
            <person name="Tyagi A.K."/>
            <person name="Gaikwad K."/>
            <person name="Singh A."/>
            <person name="Dalal V."/>
            <person name="Srivastava S."/>
            <person name="Dixit A."/>
            <person name="Pal A.K."/>
            <person name="Ghazi I.A."/>
            <person name="Yadav M."/>
            <person name="Pandit A."/>
            <person name="Bhargava A."/>
            <person name="Sureshbabu K."/>
            <person name="Batra K."/>
            <person name="Sharma T.R."/>
            <person name="Mohapatra T."/>
            <person name="Singh N.K."/>
            <person name="Messing J."/>
            <person name="Nelson A.B."/>
            <person name="Fuks G."/>
            <person name="Kavchok S."/>
            <person name="Keizer G."/>
            <person name="Linton E."/>
            <person name="Llaca V."/>
            <person name="Song R."/>
            <person name="Tanyolac B."/>
            <person name="Young S."/>
            <person name="Ho-Il K."/>
            <person name="Hahn J.H."/>
            <person name="Sangsakoo G."/>
            <person name="Vanavichit A."/>
            <person name="de Mattos Luiz.A.T."/>
            <person name="Zimmer P.D."/>
            <person name="Malone G."/>
            <person name="Dellagostin O."/>
            <person name="de Oliveira A.C."/>
            <person name="Bevan M."/>
            <person name="Bancroft I."/>
            <person name="Minx P."/>
            <person name="Cordum H."/>
            <person name="Wilson R."/>
            <person name="Cheng Z."/>
            <person name="Jin W."/>
            <person name="Jiang J."/>
            <person name="Leong S.A."/>
            <person name="Iwama H."/>
            <person name="Gojobori T."/>
            <person name="Itoh T."/>
            <person name="Niimura Y."/>
            <person name="Fujii Y."/>
            <person name="Habara T."/>
            <person name="Sakai H."/>
            <person name="Sato Y."/>
            <person name="Wilson G."/>
            <person name="Kumar K."/>
            <person name="McCouch S."/>
            <person name="Juretic N."/>
            <person name="Hoen D."/>
            <person name="Wright S."/>
            <person name="Bruskiewich R."/>
            <person name="Bureau T."/>
            <person name="Miyao A."/>
            <person name="Hirochika H."/>
            <person name="Nishikawa T."/>
            <person name="Kadowaki K."/>
            <person name="Sugiura M."/>
            <person name="Burr B."/>
            <person name="Sasaki T."/>
        </authorList>
    </citation>
    <scope>NUCLEOTIDE SEQUENCE [LARGE SCALE GENOMIC DNA]</scope>
    <source>
        <strain evidence="18">cv. Nipponbare</strain>
    </source>
</reference>
<feature type="compositionally biased region" description="Polar residues" evidence="15">
    <location>
        <begin position="544"/>
        <end position="553"/>
    </location>
</feature>
<evidence type="ECO:0000313" key="18">
    <source>
        <dbReference type="Proteomes" id="UP000000763"/>
    </source>
</evidence>
<evidence type="ECO:0000256" key="9">
    <source>
        <dbReference type="ARBA" id="ARBA00022843"/>
    </source>
</evidence>
<dbReference type="InterPro" id="IPR050538">
    <property type="entry name" value="MAP_kinase_kinase_kinase"/>
</dbReference>
<gene>
    <name evidence="17" type="ordered locus">Os09g0383300</name>
</gene>
<dbReference type="InterPro" id="IPR011009">
    <property type="entry name" value="Kinase-like_dom_sf"/>
</dbReference>
<evidence type="ECO:0000256" key="1">
    <source>
        <dbReference type="ARBA" id="ARBA00006529"/>
    </source>
</evidence>
<keyword evidence="4" id="KW-0723">Serine/threonine-protein kinase</keyword>
<feature type="region of interest" description="Disordered" evidence="15">
    <location>
        <begin position="63"/>
        <end position="97"/>
    </location>
</feature>
<evidence type="ECO:0000256" key="6">
    <source>
        <dbReference type="ARBA" id="ARBA00022741"/>
    </source>
</evidence>
<keyword evidence="8 13" id="KW-0067">ATP-binding</keyword>
<dbReference type="SMART" id="SM00220">
    <property type="entry name" value="S_TKc"/>
    <property type="match status" value="1"/>
</dbReference>
<evidence type="ECO:0000259" key="16">
    <source>
        <dbReference type="PROSITE" id="PS50011"/>
    </source>
</evidence>
<feature type="region of interest" description="Disordered" evidence="15">
    <location>
        <begin position="544"/>
        <end position="595"/>
    </location>
</feature>
<evidence type="ECO:0000256" key="7">
    <source>
        <dbReference type="ARBA" id="ARBA00022777"/>
    </source>
</evidence>
<keyword evidence="7" id="KW-0418">Kinase</keyword>
<evidence type="ECO:0000256" key="4">
    <source>
        <dbReference type="ARBA" id="ARBA00022527"/>
    </source>
</evidence>
<comment type="similarity">
    <text evidence="1">Belongs to the protein kinase superfamily. STE Ser/Thr protein kinase family. MAP kinase kinase kinase subfamily.</text>
</comment>
<comment type="catalytic activity">
    <reaction evidence="11">
        <text>L-threonyl-[protein] + ATP = O-phospho-L-threonyl-[protein] + ADP + H(+)</text>
        <dbReference type="Rhea" id="RHEA:46608"/>
        <dbReference type="Rhea" id="RHEA-COMP:11060"/>
        <dbReference type="Rhea" id="RHEA-COMP:11605"/>
        <dbReference type="ChEBI" id="CHEBI:15378"/>
        <dbReference type="ChEBI" id="CHEBI:30013"/>
        <dbReference type="ChEBI" id="CHEBI:30616"/>
        <dbReference type="ChEBI" id="CHEBI:61977"/>
        <dbReference type="ChEBI" id="CHEBI:456216"/>
        <dbReference type="EC" id="2.7.11.25"/>
    </reaction>
</comment>
<dbReference type="PROSITE" id="PS00108">
    <property type="entry name" value="PROTEIN_KINASE_ST"/>
    <property type="match status" value="1"/>
</dbReference>
<keyword evidence="5" id="KW-0808">Transferase</keyword>
<evidence type="ECO:0000256" key="13">
    <source>
        <dbReference type="PROSITE-ProRule" id="PRU10141"/>
    </source>
</evidence>
<dbReference type="PANTHER" id="PTHR48016">
    <property type="entry name" value="MAP KINASE KINASE KINASE SSK2-RELATED-RELATED"/>
    <property type="match status" value="1"/>
</dbReference>
<dbReference type="GO" id="GO:0004709">
    <property type="term" value="F:MAP kinase kinase kinase activity"/>
    <property type="evidence" value="ECO:0007669"/>
    <property type="project" value="UniProtKB-EC"/>
</dbReference>
<dbReference type="FunFam" id="3.30.200.20:FF:000387">
    <property type="entry name" value="Serine/threonine-protein kinase STE11"/>
    <property type="match status" value="1"/>
</dbReference>
<evidence type="ECO:0000256" key="2">
    <source>
        <dbReference type="ARBA" id="ARBA00012406"/>
    </source>
</evidence>
<evidence type="ECO:0000256" key="5">
    <source>
        <dbReference type="ARBA" id="ARBA00022679"/>
    </source>
</evidence>
<dbReference type="SUPFAM" id="SSF56112">
    <property type="entry name" value="Protein kinase-like (PK-like)"/>
    <property type="match status" value="1"/>
</dbReference>
<evidence type="ECO:0000256" key="11">
    <source>
        <dbReference type="ARBA" id="ARBA00047559"/>
    </source>
</evidence>
<evidence type="ECO:0000256" key="14">
    <source>
        <dbReference type="SAM" id="Coils"/>
    </source>
</evidence>
<evidence type="ECO:0000256" key="3">
    <source>
        <dbReference type="ARBA" id="ARBA00022499"/>
    </source>
</evidence>
<evidence type="ECO:0000256" key="8">
    <source>
        <dbReference type="ARBA" id="ARBA00022840"/>
    </source>
</evidence>
<feature type="compositionally biased region" description="Gly residues" evidence="15">
    <location>
        <begin position="80"/>
        <end position="94"/>
    </location>
</feature>
<dbReference type="Gene3D" id="1.10.510.10">
    <property type="entry name" value="Transferase(Phosphotransferase) domain 1"/>
    <property type="match status" value="1"/>
</dbReference>
<evidence type="ECO:0000256" key="10">
    <source>
        <dbReference type="ARBA" id="ARBA00023054"/>
    </source>
</evidence>
<accession>Q0J228</accession>
<dbReference type="PANTHER" id="PTHR48016:SF56">
    <property type="entry name" value="MAPKK KINASE"/>
    <property type="match status" value="1"/>
</dbReference>
<keyword evidence="10 14" id="KW-0175">Coiled coil</keyword>
<proteinExistence type="inferred from homology"/>
<feature type="compositionally biased region" description="Pro residues" evidence="15">
    <location>
        <begin position="66"/>
        <end position="77"/>
    </location>
</feature>